<dbReference type="AlphaFoldDB" id="A0A0A8X940"/>
<name>A0A0A8X940_MESS1</name>
<dbReference type="EMBL" id="BASE01000093">
    <property type="protein sequence ID" value="GAM15799.1"/>
    <property type="molecule type" value="Genomic_DNA"/>
</dbReference>
<protein>
    <submittedName>
        <fullName evidence="2">Uncharacterized protein</fullName>
    </submittedName>
</protein>
<sequence>MGYLWVMTIGFVICLGLVGGILLYFISTAFNLKDASRIDLLDSRKKE</sequence>
<keyword evidence="1" id="KW-0812">Transmembrane</keyword>
<organism evidence="2 3">
    <name type="scientific">Mesobacillus selenatarsenatis (strain DSM 18680 / JCM 14380 / FERM P-15431 / SF-1)</name>
    <dbReference type="NCBI Taxonomy" id="1321606"/>
    <lineage>
        <taxon>Bacteria</taxon>
        <taxon>Bacillati</taxon>
        <taxon>Bacillota</taxon>
        <taxon>Bacilli</taxon>
        <taxon>Bacillales</taxon>
        <taxon>Bacillaceae</taxon>
        <taxon>Mesobacillus</taxon>
    </lineage>
</organism>
<proteinExistence type="predicted"/>
<dbReference type="Proteomes" id="UP000031014">
    <property type="component" value="Unassembled WGS sequence"/>
</dbReference>
<dbReference type="RefSeq" id="WP_156972730.1">
    <property type="nucleotide sequence ID" value="NZ_BASE01000093.1"/>
</dbReference>
<feature type="transmembrane region" description="Helical" evidence="1">
    <location>
        <begin position="6"/>
        <end position="27"/>
    </location>
</feature>
<reference evidence="2 3" key="1">
    <citation type="submission" date="2013-06" db="EMBL/GenBank/DDBJ databases">
        <title>Whole genome shotgun sequence of Bacillus selenatarsenatis SF-1.</title>
        <authorList>
            <person name="Kuroda M."/>
            <person name="Sei K."/>
            <person name="Yamashita M."/>
            <person name="Ike M."/>
        </authorList>
    </citation>
    <scope>NUCLEOTIDE SEQUENCE [LARGE SCALE GENOMIC DNA]</scope>
    <source>
        <strain evidence="2 3">SF-1</strain>
    </source>
</reference>
<accession>A0A0A8X940</accession>
<keyword evidence="3" id="KW-1185">Reference proteome</keyword>
<comment type="caution">
    <text evidence="2">The sequence shown here is derived from an EMBL/GenBank/DDBJ whole genome shotgun (WGS) entry which is preliminary data.</text>
</comment>
<gene>
    <name evidence="2" type="ORF">SAMD00020551_3957</name>
</gene>
<evidence type="ECO:0000256" key="1">
    <source>
        <dbReference type="SAM" id="Phobius"/>
    </source>
</evidence>
<evidence type="ECO:0000313" key="3">
    <source>
        <dbReference type="Proteomes" id="UP000031014"/>
    </source>
</evidence>
<keyword evidence="1" id="KW-1133">Transmembrane helix</keyword>
<keyword evidence="1" id="KW-0472">Membrane</keyword>
<evidence type="ECO:0000313" key="2">
    <source>
        <dbReference type="EMBL" id="GAM15799.1"/>
    </source>
</evidence>